<dbReference type="InterPro" id="IPR006076">
    <property type="entry name" value="FAD-dep_OxRdtase"/>
</dbReference>
<proteinExistence type="inferred from homology"/>
<keyword evidence="4 6" id="KW-0274">FAD</keyword>
<feature type="binding site" evidence="6">
    <location>
        <position position="209"/>
    </location>
    <ligand>
        <name>FAD</name>
        <dbReference type="ChEBI" id="CHEBI:57692"/>
    </ligand>
</feature>
<evidence type="ECO:0000256" key="2">
    <source>
        <dbReference type="ARBA" id="ARBA00006730"/>
    </source>
</evidence>
<dbReference type="SUPFAM" id="SSF54373">
    <property type="entry name" value="FAD-linked reductases, C-terminal domain"/>
    <property type="match status" value="1"/>
</dbReference>
<evidence type="ECO:0000313" key="8">
    <source>
        <dbReference type="EMBL" id="KAF2820390.1"/>
    </source>
</evidence>
<dbReference type="OrthoDB" id="2015447at2759"/>
<keyword evidence="3" id="KW-0285">Flavoprotein</keyword>
<protein>
    <submittedName>
        <fullName evidence="8">FAD dependent oxidoreductase</fullName>
    </submittedName>
</protein>
<feature type="binding site" evidence="6">
    <location>
        <position position="266"/>
    </location>
    <ligand>
        <name>D-dopa</name>
        <dbReference type="ChEBI" id="CHEBI:149689"/>
    </ligand>
</feature>
<evidence type="ECO:0000256" key="4">
    <source>
        <dbReference type="ARBA" id="ARBA00022827"/>
    </source>
</evidence>
<dbReference type="GO" id="GO:0019478">
    <property type="term" value="P:D-amino acid catabolic process"/>
    <property type="evidence" value="ECO:0007669"/>
    <property type="project" value="TreeGrafter"/>
</dbReference>
<keyword evidence="5" id="KW-0560">Oxidoreductase</keyword>
<evidence type="ECO:0000256" key="3">
    <source>
        <dbReference type="ARBA" id="ARBA00022630"/>
    </source>
</evidence>
<dbReference type="AlphaFoldDB" id="A0A6A6ZH80"/>
<comment type="similarity">
    <text evidence="2">Belongs to the DAMOX/DASOX family.</text>
</comment>
<evidence type="ECO:0000256" key="6">
    <source>
        <dbReference type="PIRSR" id="PIRSR000189-1"/>
    </source>
</evidence>
<dbReference type="GO" id="GO:0005737">
    <property type="term" value="C:cytoplasm"/>
    <property type="evidence" value="ECO:0007669"/>
    <property type="project" value="TreeGrafter"/>
</dbReference>
<evidence type="ECO:0000256" key="1">
    <source>
        <dbReference type="ARBA" id="ARBA00001974"/>
    </source>
</evidence>
<keyword evidence="9" id="KW-1185">Reference proteome</keyword>
<accession>A0A6A6ZH80</accession>
<dbReference type="PANTHER" id="PTHR11530">
    <property type="entry name" value="D-AMINO ACID OXIDASE"/>
    <property type="match status" value="1"/>
</dbReference>
<comment type="cofactor">
    <cofactor evidence="1 6">
        <name>FAD</name>
        <dbReference type="ChEBI" id="CHEBI:57692"/>
    </cofactor>
</comment>
<dbReference type="Proteomes" id="UP000799424">
    <property type="component" value="Unassembled WGS sequence"/>
</dbReference>
<organism evidence="8 9">
    <name type="scientific">Ophiobolus disseminans</name>
    <dbReference type="NCBI Taxonomy" id="1469910"/>
    <lineage>
        <taxon>Eukaryota</taxon>
        <taxon>Fungi</taxon>
        <taxon>Dikarya</taxon>
        <taxon>Ascomycota</taxon>
        <taxon>Pezizomycotina</taxon>
        <taxon>Dothideomycetes</taxon>
        <taxon>Pleosporomycetidae</taxon>
        <taxon>Pleosporales</taxon>
        <taxon>Pleosporineae</taxon>
        <taxon>Phaeosphaeriaceae</taxon>
        <taxon>Ophiobolus</taxon>
    </lineage>
</organism>
<evidence type="ECO:0000313" key="9">
    <source>
        <dbReference type="Proteomes" id="UP000799424"/>
    </source>
</evidence>
<feature type="domain" description="FAD dependent oxidoreductase" evidence="7">
    <location>
        <begin position="11"/>
        <end position="369"/>
    </location>
</feature>
<dbReference type="PIRSF" id="PIRSF000189">
    <property type="entry name" value="D-aa_oxidase"/>
    <property type="match status" value="1"/>
</dbReference>
<gene>
    <name evidence="8" type="ORF">CC86DRAFT_333842</name>
</gene>
<evidence type="ECO:0000256" key="5">
    <source>
        <dbReference type="ARBA" id="ARBA00023002"/>
    </source>
</evidence>
<dbReference type="GO" id="GO:0003884">
    <property type="term" value="F:D-amino-acid oxidase activity"/>
    <property type="evidence" value="ECO:0007669"/>
    <property type="project" value="InterPro"/>
</dbReference>
<dbReference type="Gene3D" id="3.30.9.10">
    <property type="entry name" value="D-Amino Acid Oxidase, subunit A, domain 2"/>
    <property type="match status" value="1"/>
</dbReference>
<dbReference type="PANTHER" id="PTHR11530:SF16">
    <property type="entry name" value="D-AMINO ACID OXIDASE (AFU_ORTHOLOGUE AFUA_5G11290)"/>
    <property type="match status" value="1"/>
</dbReference>
<dbReference type="SUPFAM" id="SSF51971">
    <property type="entry name" value="Nucleotide-binding domain"/>
    <property type="match status" value="1"/>
</dbReference>
<dbReference type="GO" id="GO:0071949">
    <property type="term" value="F:FAD binding"/>
    <property type="evidence" value="ECO:0007669"/>
    <property type="project" value="InterPro"/>
</dbReference>
<dbReference type="EMBL" id="MU006241">
    <property type="protein sequence ID" value="KAF2820390.1"/>
    <property type="molecule type" value="Genomic_DNA"/>
</dbReference>
<feature type="binding site" evidence="6">
    <location>
        <position position="354"/>
    </location>
    <ligand>
        <name>D-dopa</name>
        <dbReference type="ChEBI" id="CHEBI:149689"/>
    </ligand>
</feature>
<sequence>MASSKKIPENITVLGAGVVGLSSALVLAHTYPSAKITVVAKHFPGDRSIEYASPWAGANWSSMAHDNGPLEKYDEVTFKRFGQLIDGENVWGCKAVNKGEGNEIGLSRFGMLAAFDTPIEETGILSADTNKVWYDQLVGGLRYLRKEELPTDAVFGFDVPSTFRINTAVYLYWLQAQALSKGINLVRRHYPSITSLLADIPSSLLINATGLGSLNLSDVKDVDLYPTRGQTLLVAEPKTPIPRMYEYGRLNKYLRSPKRIDPTTAYVFPRPLGGGVILGGSRDDNNWSDEWDEELGKDIMQRCCELCPELGRPEDLQVISRNIGLRPSRKGGVRIETETGKWNVPIVHCYGHSGAGYQSSWGTAERVLELVLKAFDSGSSKL</sequence>
<name>A0A6A6ZH80_9PLEO</name>
<reference evidence="8" key="1">
    <citation type="journal article" date="2020" name="Stud. Mycol.">
        <title>101 Dothideomycetes genomes: a test case for predicting lifestyles and emergence of pathogens.</title>
        <authorList>
            <person name="Haridas S."/>
            <person name="Albert R."/>
            <person name="Binder M."/>
            <person name="Bloem J."/>
            <person name="Labutti K."/>
            <person name="Salamov A."/>
            <person name="Andreopoulos B."/>
            <person name="Baker S."/>
            <person name="Barry K."/>
            <person name="Bills G."/>
            <person name="Bluhm B."/>
            <person name="Cannon C."/>
            <person name="Castanera R."/>
            <person name="Culley D."/>
            <person name="Daum C."/>
            <person name="Ezra D."/>
            <person name="Gonzalez J."/>
            <person name="Henrissat B."/>
            <person name="Kuo A."/>
            <person name="Liang C."/>
            <person name="Lipzen A."/>
            <person name="Lutzoni F."/>
            <person name="Magnuson J."/>
            <person name="Mondo S."/>
            <person name="Nolan M."/>
            <person name="Ohm R."/>
            <person name="Pangilinan J."/>
            <person name="Park H.-J."/>
            <person name="Ramirez L."/>
            <person name="Alfaro M."/>
            <person name="Sun H."/>
            <person name="Tritt A."/>
            <person name="Yoshinaga Y."/>
            <person name="Zwiers L.-H."/>
            <person name="Turgeon B."/>
            <person name="Goodwin S."/>
            <person name="Spatafora J."/>
            <person name="Crous P."/>
            <person name="Grigoriev I."/>
        </authorList>
    </citation>
    <scope>NUCLEOTIDE SEQUENCE</scope>
    <source>
        <strain evidence="8">CBS 113818</strain>
    </source>
</reference>
<dbReference type="Gene3D" id="3.40.50.720">
    <property type="entry name" value="NAD(P)-binding Rossmann-like Domain"/>
    <property type="match status" value="1"/>
</dbReference>
<feature type="binding site" evidence="6">
    <location>
        <position position="326"/>
    </location>
    <ligand>
        <name>D-dopa</name>
        <dbReference type="ChEBI" id="CHEBI:149689"/>
    </ligand>
</feature>
<evidence type="ECO:0000259" key="7">
    <source>
        <dbReference type="Pfam" id="PF01266"/>
    </source>
</evidence>
<dbReference type="InterPro" id="IPR023209">
    <property type="entry name" value="DAO"/>
</dbReference>
<dbReference type="Pfam" id="PF01266">
    <property type="entry name" value="DAO"/>
    <property type="match status" value="1"/>
</dbReference>